<name>A0AAW2ENY0_9HYME</name>
<dbReference type="AlphaFoldDB" id="A0AAW2ENY0"/>
<reference evidence="1 2" key="1">
    <citation type="submission" date="2023-03" db="EMBL/GenBank/DDBJ databases">
        <title>High recombination rates correlate with genetic variation in Cardiocondyla obscurior ants.</title>
        <authorList>
            <person name="Errbii M."/>
        </authorList>
    </citation>
    <scope>NUCLEOTIDE SEQUENCE [LARGE SCALE GENOMIC DNA]</scope>
    <source>
        <strain evidence="1">Alpha-2009</strain>
        <tissue evidence="1">Whole body</tissue>
    </source>
</reference>
<protein>
    <submittedName>
        <fullName evidence="1">Uncharacterized protein</fullName>
    </submittedName>
</protein>
<proteinExistence type="predicted"/>
<evidence type="ECO:0000313" key="2">
    <source>
        <dbReference type="Proteomes" id="UP001430953"/>
    </source>
</evidence>
<dbReference type="EMBL" id="JADYXP020000020">
    <property type="protein sequence ID" value="KAL0104119.1"/>
    <property type="molecule type" value="Genomic_DNA"/>
</dbReference>
<comment type="caution">
    <text evidence="1">The sequence shown here is derived from an EMBL/GenBank/DDBJ whole genome shotgun (WGS) entry which is preliminary data.</text>
</comment>
<sequence length="232" mass="27488">MFIILHYVLRFAKNSGIFLSKNVCYYRLTTVRPNSMLNVDYQCNLYNASKKICYSPAYKPLREKRIASHTKILQPRNIRVFCEKYVYKKKEKKQGKKIFFKGASCALSFSFSLQAVRAYIAMPALNFRPARRKLFYPLRDCNLRQSMLCNPCDLWCEILTEKRIVARTVGMANVRDKELDDIAYDKNRIRRSERASRCRDNRADVSARAPLKRRRAIMLVSHIIYFTKRWNQ</sequence>
<keyword evidence="2" id="KW-1185">Reference proteome</keyword>
<evidence type="ECO:0000313" key="1">
    <source>
        <dbReference type="EMBL" id="KAL0104119.1"/>
    </source>
</evidence>
<gene>
    <name evidence="1" type="ORF">PUN28_017077</name>
</gene>
<dbReference type="Proteomes" id="UP001430953">
    <property type="component" value="Unassembled WGS sequence"/>
</dbReference>
<accession>A0AAW2ENY0</accession>
<organism evidence="1 2">
    <name type="scientific">Cardiocondyla obscurior</name>
    <dbReference type="NCBI Taxonomy" id="286306"/>
    <lineage>
        <taxon>Eukaryota</taxon>
        <taxon>Metazoa</taxon>
        <taxon>Ecdysozoa</taxon>
        <taxon>Arthropoda</taxon>
        <taxon>Hexapoda</taxon>
        <taxon>Insecta</taxon>
        <taxon>Pterygota</taxon>
        <taxon>Neoptera</taxon>
        <taxon>Endopterygota</taxon>
        <taxon>Hymenoptera</taxon>
        <taxon>Apocrita</taxon>
        <taxon>Aculeata</taxon>
        <taxon>Formicoidea</taxon>
        <taxon>Formicidae</taxon>
        <taxon>Myrmicinae</taxon>
        <taxon>Cardiocondyla</taxon>
    </lineage>
</organism>